<dbReference type="EMBL" id="WQLB01000011">
    <property type="protein sequence ID" value="MVN87132.1"/>
    <property type="molecule type" value="Genomic_DNA"/>
</dbReference>
<dbReference type="InterPro" id="IPR035919">
    <property type="entry name" value="EAL_sf"/>
</dbReference>
<reference evidence="5 6" key="1">
    <citation type="submission" date="2019-12" db="EMBL/GenBank/DDBJ databases">
        <title>Deinococcus sp. HMF7620 Genome sequencing and assembly.</title>
        <authorList>
            <person name="Kang H."/>
            <person name="Kim H."/>
            <person name="Joh K."/>
        </authorList>
    </citation>
    <scope>NUCLEOTIDE SEQUENCE [LARGE SCALE GENOMIC DNA]</scope>
    <source>
        <strain evidence="5 6">HMF7620</strain>
    </source>
</reference>
<gene>
    <name evidence="5" type="ORF">GO986_10160</name>
</gene>
<dbReference type="RefSeq" id="WP_157459178.1">
    <property type="nucleotide sequence ID" value="NZ_WQLB01000011.1"/>
</dbReference>
<dbReference type="Pfam" id="PF00563">
    <property type="entry name" value="EAL"/>
    <property type="match status" value="1"/>
</dbReference>
<dbReference type="SUPFAM" id="SSF48452">
    <property type="entry name" value="TPR-like"/>
    <property type="match status" value="2"/>
</dbReference>
<evidence type="ECO:0000256" key="2">
    <source>
        <dbReference type="SAM" id="Coils"/>
    </source>
</evidence>
<dbReference type="PROSITE" id="PS50887">
    <property type="entry name" value="GGDEF"/>
    <property type="match status" value="1"/>
</dbReference>
<dbReference type="SMART" id="SM00267">
    <property type="entry name" value="GGDEF"/>
    <property type="match status" value="1"/>
</dbReference>
<keyword evidence="1" id="KW-0802">TPR repeat</keyword>
<dbReference type="InterPro" id="IPR052155">
    <property type="entry name" value="Biofilm_reg_signaling"/>
</dbReference>
<dbReference type="PANTHER" id="PTHR44757:SF2">
    <property type="entry name" value="BIOFILM ARCHITECTURE MAINTENANCE PROTEIN MBAA"/>
    <property type="match status" value="1"/>
</dbReference>
<dbReference type="CDD" id="cd01948">
    <property type="entry name" value="EAL"/>
    <property type="match status" value="1"/>
</dbReference>
<keyword evidence="2" id="KW-0175">Coiled coil</keyword>
<dbReference type="InterPro" id="IPR043128">
    <property type="entry name" value="Rev_trsase/Diguanyl_cyclase"/>
</dbReference>
<dbReference type="PROSITE" id="PS50005">
    <property type="entry name" value="TPR"/>
    <property type="match status" value="1"/>
</dbReference>
<feature type="repeat" description="TPR" evidence="1">
    <location>
        <begin position="135"/>
        <end position="168"/>
    </location>
</feature>
<dbReference type="Gene3D" id="3.30.70.270">
    <property type="match status" value="1"/>
</dbReference>
<dbReference type="PANTHER" id="PTHR44757">
    <property type="entry name" value="DIGUANYLATE CYCLASE DGCP"/>
    <property type="match status" value="1"/>
</dbReference>
<dbReference type="AlphaFoldDB" id="A0A7C9HRT0"/>
<accession>A0A7C9HRT0</accession>
<dbReference type="NCBIfam" id="TIGR00254">
    <property type="entry name" value="GGDEF"/>
    <property type="match status" value="1"/>
</dbReference>
<dbReference type="SUPFAM" id="SSF55073">
    <property type="entry name" value="Nucleotide cyclase"/>
    <property type="match status" value="1"/>
</dbReference>
<evidence type="ECO:0000259" key="4">
    <source>
        <dbReference type="PROSITE" id="PS50887"/>
    </source>
</evidence>
<evidence type="ECO:0000313" key="6">
    <source>
        <dbReference type="Proteomes" id="UP000483286"/>
    </source>
</evidence>
<organism evidence="5 6">
    <name type="scientific">Deinococcus arboris</name>
    <dbReference type="NCBI Taxonomy" id="2682977"/>
    <lineage>
        <taxon>Bacteria</taxon>
        <taxon>Thermotogati</taxon>
        <taxon>Deinococcota</taxon>
        <taxon>Deinococci</taxon>
        <taxon>Deinococcales</taxon>
        <taxon>Deinococcaceae</taxon>
        <taxon>Deinococcus</taxon>
    </lineage>
</organism>
<evidence type="ECO:0000259" key="3">
    <source>
        <dbReference type="PROSITE" id="PS50883"/>
    </source>
</evidence>
<dbReference type="InterPro" id="IPR001633">
    <property type="entry name" value="EAL_dom"/>
</dbReference>
<dbReference type="SMART" id="SM00028">
    <property type="entry name" value="TPR"/>
    <property type="match status" value="6"/>
</dbReference>
<dbReference type="SMART" id="SM00052">
    <property type="entry name" value="EAL"/>
    <property type="match status" value="1"/>
</dbReference>
<dbReference type="Pfam" id="PF13176">
    <property type="entry name" value="TPR_7"/>
    <property type="match status" value="1"/>
</dbReference>
<dbReference type="Gene3D" id="1.25.40.10">
    <property type="entry name" value="Tetratricopeptide repeat domain"/>
    <property type="match status" value="2"/>
</dbReference>
<dbReference type="PROSITE" id="PS50883">
    <property type="entry name" value="EAL"/>
    <property type="match status" value="1"/>
</dbReference>
<dbReference type="InterPro" id="IPR011990">
    <property type="entry name" value="TPR-like_helical_dom_sf"/>
</dbReference>
<dbReference type="InterPro" id="IPR029787">
    <property type="entry name" value="Nucleotide_cyclase"/>
</dbReference>
<dbReference type="CDD" id="cd01949">
    <property type="entry name" value="GGDEF"/>
    <property type="match status" value="1"/>
</dbReference>
<sequence>MLGDSHDNLPALQDQVDALNNEAENALSSSIEQAMAQALEASRRAQLAPYPAGAARAQMLMGYAWMLRGEFGQAITTFEDSIDQATRLHLPALAARSLNGLAVTHARMGHYGQAAEYHFRALQIVQTSEDSVGQARSLNNIGNLYMDLREHDQALKYHSEALLLASRAQVPALVSVISINMAIDYHDLGRFEEALELNHTSLAQARQAGFRHHECLILTNMAANCFQLGDLDAALSYAQDSIELSEELGERENLSEALTTRGQILTRLGQLPEAEHSVRQALEAAQALKKRRVAALSELSKVLEAQGAFETALGYAREYEQEIGELNADIQRHKTQVLSAQLKVERFEYQAAQEQLRADELAQANAALQQAQARLAYQAQHDPLTGLLNRTAFEAALHDALSSQKPVGVLFIDLDHFKQVNDTLGHPVGDALLVQVAQRLVSCIREEDLVARQGGDEFTVLLSLHTYDEAELVATRILDTLSLPLYLAGRQLILTASIGLALAPQDGTDVTTLQKNADLAMYLAKKERGNVQRFQSALSEAAIRRLNLEQDLRQALPNGELELYYQPVVTSGAQQPVAVEALIRWNHPVMGLLPPDQFIPLAEENDLIFSLGAWVLQEACRQLSVWRRLWPELRVSINVSSRQFTQTDFASSVAQALAVHHLPASALELEVTETATLDTESLGDYAALMSAGLQLAVDDFGTGYSSIVRLFELPVGILKIDRSLVAALIPSQDRRRSTLPLIRSFVTYARESGLQVTAEGVETPEQLEVLKQAGCDLIQGFLIARPASAAQTERWLRQTTEREYDPQA</sequence>
<keyword evidence="6" id="KW-1185">Reference proteome</keyword>
<dbReference type="SUPFAM" id="SSF141868">
    <property type="entry name" value="EAL domain-like"/>
    <property type="match status" value="1"/>
</dbReference>
<feature type="coiled-coil region" evidence="2">
    <location>
        <begin position="316"/>
        <end position="371"/>
    </location>
</feature>
<dbReference type="InterPro" id="IPR019734">
    <property type="entry name" value="TPR_rpt"/>
</dbReference>
<evidence type="ECO:0000313" key="5">
    <source>
        <dbReference type="EMBL" id="MVN87132.1"/>
    </source>
</evidence>
<proteinExistence type="predicted"/>
<feature type="domain" description="GGDEF" evidence="4">
    <location>
        <begin position="405"/>
        <end position="537"/>
    </location>
</feature>
<protein>
    <submittedName>
        <fullName evidence="5">EAL domain-containing protein</fullName>
    </submittedName>
</protein>
<dbReference type="Pfam" id="PF00990">
    <property type="entry name" value="GGDEF"/>
    <property type="match status" value="1"/>
</dbReference>
<dbReference type="Proteomes" id="UP000483286">
    <property type="component" value="Unassembled WGS sequence"/>
</dbReference>
<feature type="domain" description="EAL" evidence="3">
    <location>
        <begin position="545"/>
        <end position="800"/>
    </location>
</feature>
<evidence type="ECO:0000256" key="1">
    <source>
        <dbReference type="PROSITE-ProRule" id="PRU00339"/>
    </source>
</evidence>
<dbReference type="Pfam" id="PF13424">
    <property type="entry name" value="TPR_12"/>
    <property type="match status" value="1"/>
</dbReference>
<dbReference type="FunFam" id="3.30.70.270:FF:000001">
    <property type="entry name" value="Diguanylate cyclase domain protein"/>
    <property type="match status" value="1"/>
</dbReference>
<dbReference type="InterPro" id="IPR000160">
    <property type="entry name" value="GGDEF_dom"/>
</dbReference>
<name>A0A7C9HRT0_9DEIO</name>
<dbReference type="Gene3D" id="3.20.20.450">
    <property type="entry name" value="EAL domain"/>
    <property type="match status" value="1"/>
</dbReference>
<dbReference type="Pfam" id="PF13374">
    <property type="entry name" value="TPR_10"/>
    <property type="match status" value="1"/>
</dbReference>
<comment type="caution">
    <text evidence="5">The sequence shown here is derived from an EMBL/GenBank/DDBJ whole genome shotgun (WGS) entry which is preliminary data.</text>
</comment>